<name>A0A3D2SRJ7_9GAMM</name>
<feature type="signal peptide" evidence="1">
    <location>
        <begin position="1"/>
        <end position="22"/>
    </location>
</feature>
<keyword evidence="1" id="KW-0732">Signal</keyword>
<sequence length="77" mass="8011">MKTLKLLAVAGALAAVAGTTMADDSVVHDHYAFDQKQLLPVGVRAEVGTTGYGGAFLWQANPYVGLALGYNGGDISW</sequence>
<accession>A0A3D2SRJ7</accession>
<comment type="caution">
    <text evidence="2">The sequence shown here is derived from an EMBL/GenBank/DDBJ whole genome shotgun (WGS) entry which is preliminary data.</text>
</comment>
<protein>
    <recommendedName>
        <fullName evidence="4">MipA/OmpV family protein</fullName>
    </recommendedName>
</protein>
<reference evidence="2 3" key="1">
    <citation type="journal article" date="2018" name="Nat. Biotechnol.">
        <title>A standardized bacterial taxonomy based on genome phylogeny substantially revises the tree of life.</title>
        <authorList>
            <person name="Parks D.H."/>
            <person name="Chuvochina M."/>
            <person name="Waite D.W."/>
            <person name="Rinke C."/>
            <person name="Skarshewski A."/>
            <person name="Chaumeil P.A."/>
            <person name="Hugenholtz P."/>
        </authorList>
    </citation>
    <scope>NUCLEOTIDE SEQUENCE [LARGE SCALE GENOMIC DNA]</scope>
    <source>
        <strain evidence="2">UBA9669</strain>
    </source>
</reference>
<organism evidence="2 3">
    <name type="scientific">Acinetobacter ursingii</name>
    <dbReference type="NCBI Taxonomy" id="108980"/>
    <lineage>
        <taxon>Bacteria</taxon>
        <taxon>Pseudomonadati</taxon>
        <taxon>Pseudomonadota</taxon>
        <taxon>Gammaproteobacteria</taxon>
        <taxon>Moraxellales</taxon>
        <taxon>Moraxellaceae</taxon>
        <taxon>Acinetobacter</taxon>
    </lineage>
</organism>
<dbReference type="Proteomes" id="UP000263596">
    <property type="component" value="Unassembled WGS sequence"/>
</dbReference>
<evidence type="ECO:0000313" key="3">
    <source>
        <dbReference type="Proteomes" id="UP000263596"/>
    </source>
</evidence>
<feature type="non-terminal residue" evidence="2">
    <location>
        <position position="77"/>
    </location>
</feature>
<dbReference type="Gene3D" id="2.40.160.170">
    <property type="match status" value="1"/>
</dbReference>
<dbReference type="EMBL" id="DPVE01000316">
    <property type="protein sequence ID" value="HCK31683.1"/>
    <property type="molecule type" value="Genomic_DNA"/>
</dbReference>
<dbReference type="AlphaFoldDB" id="A0A3D2SRJ7"/>
<gene>
    <name evidence="2" type="ORF">DHW29_16990</name>
</gene>
<proteinExistence type="predicted"/>
<evidence type="ECO:0000256" key="1">
    <source>
        <dbReference type="SAM" id="SignalP"/>
    </source>
</evidence>
<evidence type="ECO:0000313" key="2">
    <source>
        <dbReference type="EMBL" id="HCK31683.1"/>
    </source>
</evidence>
<feature type="chain" id="PRO_5017618663" description="MipA/OmpV family protein" evidence="1">
    <location>
        <begin position="23"/>
        <end position="77"/>
    </location>
</feature>
<evidence type="ECO:0008006" key="4">
    <source>
        <dbReference type="Google" id="ProtNLM"/>
    </source>
</evidence>